<dbReference type="HOGENOM" id="CLU_541017_0_0_1"/>
<dbReference type="AlphaFoldDB" id="K0KM00"/>
<gene>
    <name evidence="1" type="ORF">BN7_2779</name>
</gene>
<protein>
    <submittedName>
        <fullName evidence="1">Uncharacterized protein</fullName>
    </submittedName>
</protein>
<evidence type="ECO:0000313" key="2">
    <source>
        <dbReference type="Proteomes" id="UP000009328"/>
    </source>
</evidence>
<comment type="caution">
    <text evidence="1">The sequence shown here is derived from an EMBL/GenBank/DDBJ whole genome shotgun (WGS) entry which is preliminary data.</text>
</comment>
<name>K0KM00_WICCF</name>
<dbReference type="Proteomes" id="UP000009328">
    <property type="component" value="Unassembled WGS sequence"/>
</dbReference>
<proteinExistence type="predicted"/>
<keyword evidence="2" id="KW-1185">Reference proteome</keyword>
<sequence>MNYYHNRNKETKLYKSIALIVKVIPATYIAKLFHLLGLKECEPPETIGIYWSIRCEKFKLKYAIKKHLWEVQKVGYNVRFQLSRCFDFFAKHFERAKKSFISISNVLIKKEFKSNPKGQLTTTGERELCFPSEIWLKIVDYDINPGSLIRVNTKLFNLISPMVYNSFHLDLVLSSTYLLQRQYSHYLEYADRYYIHPEDPYRLYQNFQKSKTAKYEFLDTSHRKFPGESCYTSSCELSSGAVVSIETKIFRDFEDVKRFLNLTINNENSYFKQFVQELSTNITIIDDFNDLFEDCFEKTIKELSKNEALNVLTCDPESFHVFDFFDLEYENYIRENTKPQLGFGPWFDLVSNLYLPFKDIFPEAPYYREIVIAGILFDHLQDHKKRRKLHDITTQSDLEASNPFNDWSLMSKPKGDFDSKKEAVLKGPGTVKVHDHHFVTEEETFNFLRHFVDSVALFESHRDIKCYTLISGVTKVFGTSPDLVQDSSQIPYDFQPQIILINRSH</sequence>
<organism evidence="1 2">
    <name type="scientific">Wickerhamomyces ciferrii (strain ATCC 14091 / BCRC 22168 / CBS 111 / JCM 3599 / NBRC 0793 / NRRL Y-1031 F-60-10)</name>
    <name type="common">Yeast</name>
    <name type="synonym">Pichia ciferrii</name>
    <dbReference type="NCBI Taxonomy" id="1206466"/>
    <lineage>
        <taxon>Eukaryota</taxon>
        <taxon>Fungi</taxon>
        <taxon>Dikarya</taxon>
        <taxon>Ascomycota</taxon>
        <taxon>Saccharomycotina</taxon>
        <taxon>Saccharomycetes</taxon>
        <taxon>Phaffomycetales</taxon>
        <taxon>Wickerhamomycetaceae</taxon>
        <taxon>Wickerhamomyces</taxon>
    </lineage>
</organism>
<dbReference type="EMBL" id="CAIF01000072">
    <property type="protein sequence ID" value="CCH43232.1"/>
    <property type="molecule type" value="Genomic_DNA"/>
</dbReference>
<dbReference type="InParanoid" id="K0KM00"/>
<evidence type="ECO:0000313" key="1">
    <source>
        <dbReference type="EMBL" id="CCH43232.1"/>
    </source>
</evidence>
<accession>K0KM00</accession>
<reference evidence="1 2" key="1">
    <citation type="journal article" date="2012" name="Eukaryot. Cell">
        <title>Draft genome sequence of Wickerhamomyces ciferrii NRRL Y-1031 F-60-10.</title>
        <authorList>
            <person name="Schneider J."/>
            <person name="Andrea H."/>
            <person name="Blom J."/>
            <person name="Jaenicke S."/>
            <person name="Ruckert C."/>
            <person name="Schorsch C."/>
            <person name="Szczepanowski R."/>
            <person name="Farwick M."/>
            <person name="Goesmann A."/>
            <person name="Puhler A."/>
            <person name="Schaffer S."/>
            <person name="Tauch A."/>
            <person name="Kohler T."/>
            <person name="Brinkrolf K."/>
        </authorList>
    </citation>
    <scope>NUCLEOTIDE SEQUENCE [LARGE SCALE GENOMIC DNA]</scope>
    <source>
        <strain evidence="2">ATCC 14091 / BCRC 22168 / CBS 111 / JCM 3599 / NBRC 0793 / NRRL Y-1031 F-60-10</strain>
    </source>
</reference>